<dbReference type="InterPro" id="IPR036322">
    <property type="entry name" value="WD40_repeat_dom_sf"/>
</dbReference>
<dbReference type="Proteomes" id="UP001050691">
    <property type="component" value="Unassembled WGS sequence"/>
</dbReference>
<feature type="chain" id="PRO_5044022683" evidence="1">
    <location>
        <begin position="26"/>
        <end position="376"/>
    </location>
</feature>
<dbReference type="SMART" id="SM00320">
    <property type="entry name" value="WD40"/>
    <property type="match status" value="2"/>
</dbReference>
<dbReference type="PANTHER" id="PTHR44666">
    <property type="entry name" value="WD REPEAT-CONTAINING PROTEIN 53"/>
    <property type="match status" value="1"/>
</dbReference>
<dbReference type="AlphaFoldDB" id="A0AAV5AFV8"/>
<evidence type="ECO:0000313" key="2">
    <source>
        <dbReference type="EMBL" id="GJJ12622.1"/>
    </source>
</evidence>
<gene>
    <name evidence="2" type="ORF">Clacol_006865</name>
</gene>
<reference evidence="2" key="1">
    <citation type="submission" date="2021-10" db="EMBL/GenBank/DDBJ databases">
        <title>De novo Genome Assembly of Clathrus columnatus (Basidiomycota, Fungi) Using Illumina and Nanopore Sequence Data.</title>
        <authorList>
            <person name="Ogiso-Tanaka E."/>
            <person name="Itagaki H."/>
            <person name="Hosoya T."/>
            <person name="Hosaka K."/>
        </authorList>
    </citation>
    <scope>NUCLEOTIDE SEQUENCE</scope>
    <source>
        <strain evidence="2">MO-923</strain>
    </source>
</reference>
<feature type="signal peptide" evidence="1">
    <location>
        <begin position="1"/>
        <end position="25"/>
    </location>
</feature>
<evidence type="ECO:0000313" key="3">
    <source>
        <dbReference type="Proteomes" id="UP001050691"/>
    </source>
</evidence>
<protein>
    <submittedName>
        <fullName evidence="2">Uncharacterized protein</fullName>
    </submittedName>
</protein>
<sequence length="376" mass="41231">MAALALPFPVVVLVFSPTTEHLAIASDDGSIRIYQKPYTKVWKALRNLGPEISSVAFALDSSSTSFPLWVACGQHILCFELACDSLILERKDCIFESRVTEEAEDILNQITINKSYLAYTLDSGIVGTLDLKTKEQKTMKTSHSNLCTNVSFIPNRPREMVSTGYDFNILHHDFPLGTILSSFQVGEIVSIYIMLHLIHPTESPAEPASQISLSPPFIQCLTMSSNGVIACGLADGRIWIGFGGERSLAHRKKRRKWDGLRKDNASYVQVADGPVVDVFVFTLSLSKPSRDIDKVLRAFVNSDILVTLSLLGTLTAFQILEGKLDKKLSSHTVKGILKANSLATNGTDVWVGGISSKNQGIAVSLSLETLQKETEQ</sequence>
<keyword evidence="1" id="KW-0732">Signal</keyword>
<dbReference type="EMBL" id="BPWL01000007">
    <property type="protein sequence ID" value="GJJ12622.1"/>
    <property type="molecule type" value="Genomic_DNA"/>
</dbReference>
<name>A0AAV5AFV8_9AGAM</name>
<dbReference type="PANTHER" id="PTHR44666:SF1">
    <property type="entry name" value="WD REPEAT-CONTAINING PROTEIN 53"/>
    <property type="match status" value="1"/>
</dbReference>
<dbReference type="InterPro" id="IPR015943">
    <property type="entry name" value="WD40/YVTN_repeat-like_dom_sf"/>
</dbReference>
<dbReference type="SUPFAM" id="SSF50978">
    <property type="entry name" value="WD40 repeat-like"/>
    <property type="match status" value="1"/>
</dbReference>
<keyword evidence="3" id="KW-1185">Reference proteome</keyword>
<dbReference type="InterPro" id="IPR042453">
    <property type="entry name" value="WDR53"/>
</dbReference>
<dbReference type="InterPro" id="IPR001680">
    <property type="entry name" value="WD40_rpt"/>
</dbReference>
<accession>A0AAV5AFV8</accession>
<evidence type="ECO:0000256" key="1">
    <source>
        <dbReference type="SAM" id="SignalP"/>
    </source>
</evidence>
<proteinExistence type="predicted"/>
<dbReference type="Gene3D" id="2.130.10.10">
    <property type="entry name" value="YVTN repeat-like/Quinoprotein amine dehydrogenase"/>
    <property type="match status" value="1"/>
</dbReference>
<comment type="caution">
    <text evidence="2">The sequence shown here is derived from an EMBL/GenBank/DDBJ whole genome shotgun (WGS) entry which is preliminary data.</text>
</comment>
<organism evidence="2 3">
    <name type="scientific">Clathrus columnatus</name>
    <dbReference type="NCBI Taxonomy" id="1419009"/>
    <lineage>
        <taxon>Eukaryota</taxon>
        <taxon>Fungi</taxon>
        <taxon>Dikarya</taxon>
        <taxon>Basidiomycota</taxon>
        <taxon>Agaricomycotina</taxon>
        <taxon>Agaricomycetes</taxon>
        <taxon>Phallomycetidae</taxon>
        <taxon>Phallales</taxon>
        <taxon>Clathraceae</taxon>
        <taxon>Clathrus</taxon>
    </lineage>
</organism>